<dbReference type="Proteomes" id="UP000799439">
    <property type="component" value="Unassembled WGS sequence"/>
</dbReference>
<dbReference type="GO" id="GO:0046578">
    <property type="term" value="P:regulation of Ras protein signal transduction"/>
    <property type="evidence" value="ECO:0007669"/>
    <property type="project" value="TreeGrafter"/>
</dbReference>
<dbReference type="Pfam" id="PF01161">
    <property type="entry name" value="PBP"/>
    <property type="match status" value="1"/>
</dbReference>
<keyword evidence="1" id="KW-0732">Signal</keyword>
<dbReference type="OrthoDB" id="2506647at2759"/>
<evidence type="ECO:0000313" key="2">
    <source>
        <dbReference type="EMBL" id="KAF2147711.1"/>
    </source>
</evidence>
<organism evidence="2 3">
    <name type="scientific">Myriangium duriaei CBS 260.36</name>
    <dbReference type="NCBI Taxonomy" id="1168546"/>
    <lineage>
        <taxon>Eukaryota</taxon>
        <taxon>Fungi</taxon>
        <taxon>Dikarya</taxon>
        <taxon>Ascomycota</taxon>
        <taxon>Pezizomycotina</taxon>
        <taxon>Dothideomycetes</taxon>
        <taxon>Dothideomycetidae</taxon>
        <taxon>Myriangiales</taxon>
        <taxon>Myriangiaceae</taxon>
        <taxon>Myriangium</taxon>
    </lineage>
</organism>
<reference evidence="2" key="1">
    <citation type="journal article" date="2020" name="Stud. Mycol.">
        <title>101 Dothideomycetes genomes: a test case for predicting lifestyles and emergence of pathogens.</title>
        <authorList>
            <person name="Haridas S."/>
            <person name="Albert R."/>
            <person name="Binder M."/>
            <person name="Bloem J."/>
            <person name="Labutti K."/>
            <person name="Salamov A."/>
            <person name="Andreopoulos B."/>
            <person name="Baker S."/>
            <person name="Barry K."/>
            <person name="Bills G."/>
            <person name="Bluhm B."/>
            <person name="Cannon C."/>
            <person name="Castanera R."/>
            <person name="Culley D."/>
            <person name="Daum C."/>
            <person name="Ezra D."/>
            <person name="Gonzalez J."/>
            <person name="Henrissat B."/>
            <person name="Kuo A."/>
            <person name="Liang C."/>
            <person name="Lipzen A."/>
            <person name="Lutzoni F."/>
            <person name="Magnuson J."/>
            <person name="Mondo S."/>
            <person name="Nolan M."/>
            <person name="Ohm R."/>
            <person name="Pangilinan J."/>
            <person name="Park H.-J."/>
            <person name="Ramirez L."/>
            <person name="Alfaro M."/>
            <person name="Sun H."/>
            <person name="Tritt A."/>
            <person name="Yoshinaga Y."/>
            <person name="Zwiers L.-H."/>
            <person name="Turgeon B."/>
            <person name="Goodwin S."/>
            <person name="Spatafora J."/>
            <person name="Crous P."/>
            <person name="Grigoriev I."/>
        </authorList>
    </citation>
    <scope>NUCLEOTIDE SEQUENCE</scope>
    <source>
        <strain evidence="2">CBS 260.36</strain>
    </source>
</reference>
<dbReference type="EMBL" id="ML996095">
    <property type="protein sequence ID" value="KAF2147711.1"/>
    <property type="molecule type" value="Genomic_DNA"/>
</dbReference>
<dbReference type="GO" id="GO:0030414">
    <property type="term" value="F:peptidase inhibitor activity"/>
    <property type="evidence" value="ECO:0007669"/>
    <property type="project" value="TreeGrafter"/>
</dbReference>
<name>A0A9P4ISW1_9PEZI</name>
<keyword evidence="3" id="KW-1185">Reference proteome</keyword>
<protein>
    <submittedName>
        <fullName evidence="2">PEBP-like protein</fullName>
    </submittedName>
</protein>
<dbReference type="InterPro" id="IPR008914">
    <property type="entry name" value="PEBP"/>
</dbReference>
<evidence type="ECO:0000313" key="3">
    <source>
        <dbReference type="Proteomes" id="UP000799439"/>
    </source>
</evidence>
<proteinExistence type="predicted"/>
<dbReference type="GO" id="GO:0005543">
    <property type="term" value="F:phospholipid binding"/>
    <property type="evidence" value="ECO:0007669"/>
    <property type="project" value="TreeGrafter"/>
</dbReference>
<feature type="chain" id="PRO_5040406343" evidence="1">
    <location>
        <begin position="21"/>
        <end position="229"/>
    </location>
</feature>
<dbReference type="InterPro" id="IPR036610">
    <property type="entry name" value="PEBP-like_sf"/>
</dbReference>
<dbReference type="PANTHER" id="PTHR11362:SF148">
    <property type="entry name" value="CARBOXYPEPTIDASE Y INHIBITOR"/>
    <property type="match status" value="1"/>
</dbReference>
<dbReference type="InterPro" id="IPR035810">
    <property type="entry name" value="PEBP_euk"/>
</dbReference>
<accession>A0A9P4ISW1</accession>
<dbReference type="SUPFAM" id="SSF49777">
    <property type="entry name" value="PEBP-like"/>
    <property type="match status" value="1"/>
</dbReference>
<dbReference type="AlphaFoldDB" id="A0A9P4ISW1"/>
<feature type="signal peptide" evidence="1">
    <location>
        <begin position="1"/>
        <end position="20"/>
    </location>
</feature>
<dbReference type="PANTHER" id="PTHR11362">
    <property type="entry name" value="PHOSPHATIDYLETHANOLAMINE-BINDING PROTEIN"/>
    <property type="match status" value="1"/>
</dbReference>
<sequence>MLFNTLLLAGLAVASPMVMLEDWQFDQVVLDHKESNKGLNQRQQEIIAHLHLSEIIPTVLDDFLPLLDVGATWGKKTNATLGNTVKPKKLKHEPDLSLLPLVDSSTQAYEQFVTVLTDPDAKSRDDPKWAEMCHWIAYWSAGSGSESGEKKEIVPYKAPAPPPKTWKHRYVLVVLTPLNGTKETLHLAAPKDRQHWGYGGVREGVRRWGSENGLGVVGANFVMAQNKKQ</sequence>
<evidence type="ECO:0000256" key="1">
    <source>
        <dbReference type="SAM" id="SignalP"/>
    </source>
</evidence>
<dbReference type="CDD" id="cd00866">
    <property type="entry name" value="PEBP_euk"/>
    <property type="match status" value="1"/>
</dbReference>
<dbReference type="GO" id="GO:0030162">
    <property type="term" value="P:regulation of proteolysis"/>
    <property type="evidence" value="ECO:0007669"/>
    <property type="project" value="TreeGrafter"/>
</dbReference>
<comment type="caution">
    <text evidence="2">The sequence shown here is derived from an EMBL/GenBank/DDBJ whole genome shotgun (WGS) entry which is preliminary data.</text>
</comment>
<dbReference type="Gene3D" id="3.90.280.10">
    <property type="entry name" value="PEBP-like"/>
    <property type="match status" value="1"/>
</dbReference>
<gene>
    <name evidence="2" type="ORF">K461DRAFT_283304</name>
</gene>